<evidence type="ECO:0000256" key="5">
    <source>
        <dbReference type="SAM" id="MobiDB-lite"/>
    </source>
</evidence>
<protein>
    <recommendedName>
        <fullName evidence="6">MYND-type domain-containing protein</fullName>
    </recommendedName>
</protein>
<evidence type="ECO:0000256" key="4">
    <source>
        <dbReference type="PROSITE-ProRule" id="PRU00134"/>
    </source>
</evidence>
<evidence type="ECO:0000313" key="8">
    <source>
        <dbReference type="Proteomes" id="UP000298030"/>
    </source>
</evidence>
<dbReference type="AlphaFoldDB" id="A0A4Y7TUP1"/>
<dbReference type="PROSITE" id="PS50865">
    <property type="entry name" value="ZF_MYND_2"/>
    <property type="match status" value="1"/>
</dbReference>
<name>A0A4Y7TUP1_COPMI</name>
<reference evidence="7 8" key="1">
    <citation type="journal article" date="2019" name="Nat. Ecol. Evol.">
        <title>Megaphylogeny resolves global patterns of mushroom evolution.</title>
        <authorList>
            <person name="Varga T."/>
            <person name="Krizsan K."/>
            <person name="Foldi C."/>
            <person name="Dima B."/>
            <person name="Sanchez-Garcia M."/>
            <person name="Sanchez-Ramirez S."/>
            <person name="Szollosi G.J."/>
            <person name="Szarkandi J.G."/>
            <person name="Papp V."/>
            <person name="Albert L."/>
            <person name="Andreopoulos W."/>
            <person name="Angelini C."/>
            <person name="Antonin V."/>
            <person name="Barry K.W."/>
            <person name="Bougher N.L."/>
            <person name="Buchanan P."/>
            <person name="Buyck B."/>
            <person name="Bense V."/>
            <person name="Catcheside P."/>
            <person name="Chovatia M."/>
            <person name="Cooper J."/>
            <person name="Damon W."/>
            <person name="Desjardin D."/>
            <person name="Finy P."/>
            <person name="Geml J."/>
            <person name="Haridas S."/>
            <person name="Hughes K."/>
            <person name="Justo A."/>
            <person name="Karasinski D."/>
            <person name="Kautmanova I."/>
            <person name="Kiss B."/>
            <person name="Kocsube S."/>
            <person name="Kotiranta H."/>
            <person name="LaButti K.M."/>
            <person name="Lechner B.E."/>
            <person name="Liimatainen K."/>
            <person name="Lipzen A."/>
            <person name="Lukacs Z."/>
            <person name="Mihaltcheva S."/>
            <person name="Morgado L.N."/>
            <person name="Niskanen T."/>
            <person name="Noordeloos M.E."/>
            <person name="Ohm R.A."/>
            <person name="Ortiz-Santana B."/>
            <person name="Ovrebo C."/>
            <person name="Racz N."/>
            <person name="Riley R."/>
            <person name="Savchenko A."/>
            <person name="Shiryaev A."/>
            <person name="Soop K."/>
            <person name="Spirin V."/>
            <person name="Szebenyi C."/>
            <person name="Tomsovsky M."/>
            <person name="Tulloss R.E."/>
            <person name="Uehling J."/>
            <person name="Grigoriev I.V."/>
            <person name="Vagvolgyi C."/>
            <person name="Papp T."/>
            <person name="Martin F.M."/>
            <person name="Miettinen O."/>
            <person name="Hibbett D.S."/>
            <person name="Nagy L.G."/>
        </authorList>
    </citation>
    <scope>NUCLEOTIDE SEQUENCE [LARGE SCALE GENOMIC DNA]</scope>
    <source>
        <strain evidence="7 8">FP101781</strain>
    </source>
</reference>
<dbReference type="OrthoDB" id="432970at2759"/>
<gene>
    <name evidence="7" type="ORF">FA13DRAFT_1785760</name>
</gene>
<accession>A0A4Y7TUP1</accession>
<feature type="region of interest" description="Disordered" evidence="5">
    <location>
        <begin position="1"/>
        <end position="24"/>
    </location>
</feature>
<dbReference type="SUPFAM" id="SSF144232">
    <property type="entry name" value="HIT/MYND zinc finger-like"/>
    <property type="match status" value="1"/>
</dbReference>
<keyword evidence="3" id="KW-0862">Zinc</keyword>
<keyword evidence="2 4" id="KW-0863">Zinc-finger</keyword>
<sequence>MRSTQKLSRKEAKRRMKEVLQGAKAGSIRDLRDLQKRWPEDFEDAKKALSIILGHLKPAGLPDLDHPFLSKEDVQKVVLVRTSVAALVVAIGPEYTETLEDDKASHLLGILFDHLVDFLTILDITAHHPIIAIEDYDPRRTNNYAGIGVGAVYVQVILDTGLKYACKDEQSHTRAALVDFVLRNWLRGANRKLHGKMELVEYGNVERLIDCLSTVLNQKSTKHILQARVMALSGRRMRQLAQSFCHYCSGFRTVNARAYARDPSKLESAGLVTLVSLSEKLATQVPSFSRALERTGFHTLALSVAYDFRQAPGPQGKQGSVLEHVAFWLLYLNITRAWECLHVIPQLLSSKLLRIIVDAVCTPGSQGKCLWLGKDPMPLIGRLCHHPRVFSALTGAGAFEQVSEHNWEVIRNDRAFCGYFAPIFAAEDLHYSIGKRIEGLVNPLICACLEHHSVGSVSSPKVYQCAQCRTMTYCSQKCQQLDWNSLHRAECSKACIHHIECRMQGIWLSHHTRVRYLYTLEVMLRLVLTTPKEKLDLPETTFSNPIYISSGLQMPMTVSPCPSYEEFFLLTGKNLLDVHGDDTRLFDDNRFRAIVRMGENNTDVQLVSYLTMIGLHWILAVAAFDLRVRDKTTDGQDLRLMLAGHVKILPSLVGLIEGM</sequence>
<keyword evidence="1" id="KW-0479">Metal-binding</keyword>
<evidence type="ECO:0000256" key="1">
    <source>
        <dbReference type="ARBA" id="ARBA00022723"/>
    </source>
</evidence>
<evidence type="ECO:0000256" key="3">
    <source>
        <dbReference type="ARBA" id="ARBA00022833"/>
    </source>
</evidence>
<evidence type="ECO:0000259" key="6">
    <source>
        <dbReference type="PROSITE" id="PS50865"/>
    </source>
</evidence>
<dbReference type="Proteomes" id="UP000298030">
    <property type="component" value="Unassembled WGS sequence"/>
</dbReference>
<organism evidence="7 8">
    <name type="scientific">Coprinellus micaceus</name>
    <name type="common">Glistening ink-cap mushroom</name>
    <name type="synonym">Coprinus micaceus</name>
    <dbReference type="NCBI Taxonomy" id="71717"/>
    <lineage>
        <taxon>Eukaryota</taxon>
        <taxon>Fungi</taxon>
        <taxon>Dikarya</taxon>
        <taxon>Basidiomycota</taxon>
        <taxon>Agaricomycotina</taxon>
        <taxon>Agaricomycetes</taxon>
        <taxon>Agaricomycetidae</taxon>
        <taxon>Agaricales</taxon>
        <taxon>Agaricineae</taxon>
        <taxon>Psathyrellaceae</taxon>
        <taxon>Coprinellus</taxon>
    </lineage>
</organism>
<keyword evidence="8" id="KW-1185">Reference proteome</keyword>
<evidence type="ECO:0000313" key="7">
    <source>
        <dbReference type="EMBL" id="TEB37883.1"/>
    </source>
</evidence>
<dbReference type="EMBL" id="QPFP01000003">
    <property type="protein sequence ID" value="TEB37883.1"/>
    <property type="molecule type" value="Genomic_DNA"/>
</dbReference>
<comment type="caution">
    <text evidence="7">The sequence shown here is derived from an EMBL/GenBank/DDBJ whole genome shotgun (WGS) entry which is preliminary data.</text>
</comment>
<proteinExistence type="predicted"/>
<dbReference type="Gene3D" id="6.10.140.2220">
    <property type="match status" value="1"/>
</dbReference>
<evidence type="ECO:0000256" key="2">
    <source>
        <dbReference type="ARBA" id="ARBA00022771"/>
    </source>
</evidence>
<dbReference type="InterPro" id="IPR002893">
    <property type="entry name" value="Znf_MYND"/>
</dbReference>
<dbReference type="Pfam" id="PF01753">
    <property type="entry name" value="zf-MYND"/>
    <property type="match status" value="1"/>
</dbReference>
<dbReference type="GO" id="GO:0008270">
    <property type="term" value="F:zinc ion binding"/>
    <property type="evidence" value="ECO:0007669"/>
    <property type="project" value="UniProtKB-KW"/>
</dbReference>
<feature type="domain" description="MYND-type" evidence="6">
    <location>
        <begin position="443"/>
        <end position="491"/>
    </location>
</feature>